<evidence type="ECO:0000259" key="6">
    <source>
        <dbReference type="Pfam" id="PF01061"/>
    </source>
</evidence>
<evidence type="ECO:0000313" key="8">
    <source>
        <dbReference type="Proteomes" id="UP000465220"/>
    </source>
</evidence>
<dbReference type="Proteomes" id="UP000465220">
    <property type="component" value="Unassembled WGS sequence"/>
</dbReference>
<feature type="transmembrane region" description="Helical" evidence="5">
    <location>
        <begin position="79"/>
        <end position="100"/>
    </location>
</feature>
<dbReference type="InterPro" id="IPR013525">
    <property type="entry name" value="ABC2_TM"/>
</dbReference>
<keyword evidence="7" id="KW-0808">Transferase</keyword>
<evidence type="ECO:0000256" key="4">
    <source>
        <dbReference type="ARBA" id="ARBA00023136"/>
    </source>
</evidence>
<evidence type="ECO:0000256" key="5">
    <source>
        <dbReference type="SAM" id="Phobius"/>
    </source>
</evidence>
<keyword evidence="3 5" id="KW-1133">Transmembrane helix</keyword>
<dbReference type="Pfam" id="PF01061">
    <property type="entry name" value="ABC2_membrane"/>
    <property type="match status" value="1"/>
</dbReference>
<keyword evidence="8" id="KW-1185">Reference proteome</keyword>
<gene>
    <name evidence="7" type="ORF">IFM60648_01985</name>
</gene>
<keyword evidence="7" id="KW-0418">Kinase</keyword>
<keyword evidence="4 5" id="KW-0472">Membrane</keyword>
<comment type="subcellular location">
    <subcellularLocation>
        <location evidence="1">Membrane</location>
        <topology evidence="1">Multi-pass membrane protein</topology>
    </subcellularLocation>
</comment>
<reference evidence="7 8" key="1">
    <citation type="submission" date="2020-01" db="EMBL/GenBank/DDBJ databases">
        <title>Draft genome sequence of Aspergillus lentulus IFM 60648.</title>
        <authorList>
            <person name="Takahashi H."/>
            <person name="Yaguchi T."/>
        </authorList>
    </citation>
    <scope>NUCLEOTIDE SEQUENCE [LARGE SCALE GENOMIC DNA]</scope>
    <source>
        <strain evidence="7 8">IFM 60648</strain>
    </source>
</reference>
<dbReference type="GO" id="GO:0016301">
    <property type="term" value="F:kinase activity"/>
    <property type="evidence" value="ECO:0007669"/>
    <property type="project" value="UniProtKB-KW"/>
</dbReference>
<organism evidence="7 8">
    <name type="scientific">Aspergillus lentulus</name>
    <dbReference type="NCBI Taxonomy" id="293939"/>
    <lineage>
        <taxon>Eukaryota</taxon>
        <taxon>Fungi</taxon>
        <taxon>Dikarya</taxon>
        <taxon>Ascomycota</taxon>
        <taxon>Pezizomycotina</taxon>
        <taxon>Eurotiomycetes</taxon>
        <taxon>Eurotiomycetidae</taxon>
        <taxon>Eurotiales</taxon>
        <taxon>Aspergillaceae</taxon>
        <taxon>Aspergillus</taxon>
        <taxon>Aspergillus subgen. Fumigati</taxon>
    </lineage>
</organism>
<evidence type="ECO:0000256" key="2">
    <source>
        <dbReference type="ARBA" id="ARBA00022692"/>
    </source>
</evidence>
<feature type="domain" description="ABC-2 type transporter transmembrane" evidence="6">
    <location>
        <begin position="67"/>
        <end position="142"/>
    </location>
</feature>
<keyword evidence="2 5" id="KW-0812">Transmembrane</keyword>
<accession>A0ABQ0ZWD6</accession>
<evidence type="ECO:0000256" key="1">
    <source>
        <dbReference type="ARBA" id="ARBA00004141"/>
    </source>
</evidence>
<evidence type="ECO:0000256" key="3">
    <source>
        <dbReference type="ARBA" id="ARBA00022989"/>
    </source>
</evidence>
<proteinExistence type="predicted"/>
<sequence length="142" mass="15629">MGRRDSAVTGLGIERKDMLDGLELNDSVLGPYERSVRPLRIPYPSTYPARFSPVSSSGPVYYQPTYGASQSSQRQGPMLLFFIQFYIFASTFSSKIITALPEAESGGTIATLLFVMVLTFNGVMQPPHALSGFCIFVYRVSP</sequence>
<dbReference type="EMBL" id="BLKI01000008">
    <property type="protein sequence ID" value="GFF66628.1"/>
    <property type="molecule type" value="Genomic_DNA"/>
</dbReference>
<comment type="caution">
    <text evidence="7">The sequence shown here is derived from an EMBL/GenBank/DDBJ whole genome shotgun (WGS) entry which is preliminary data.</text>
</comment>
<protein>
    <submittedName>
        <fullName evidence="7">Aurora kinase A</fullName>
    </submittedName>
</protein>
<name>A0ABQ0ZWD6_ASPLE</name>
<evidence type="ECO:0000313" key="7">
    <source>
        <dbReference type="EMBL" id="GFF66628.1"/>
    </source>
</evidence>